<keyword evidence="2" id="KW-1133">Transmembrane helix</keyword>
<dbReference type="Proteomes" id="UP001331761">
    <property type="component" value="Unassembled WGS sequence"/>
</dbReference>
<dbReference type="AlphaFoldDB" id="A0AAN8IR17"/>
<evidence type="ECO:0000313" key="3">
    <source>
        <dbReference type="EMBL" id="KAK5983684.1"/>
    </source>
</evidence>
<feature type="compositionally biased region" description="Low complexity" evidence="1">
    <location>
        <begin position="274"/>
        <end position="286"/>
    </location>
</feature>
<evidence type="ECO:0000313" key="4">
    <source>
        <dbReference type="Proteomes" id="UP001331761"/>
    </source>
</evidence>
<proteinExistence type="predicted"/>
<keyword evidence="2" id="KW-0472">Membrane</keyword>
<accession>A0AAN8IR17</accession>
<feature type="region of interest" description="Disordered" evidence="1">
    <location>
        <begin position="32"/>
        <end position="84"/>
    </location>
</feature>
<feature type="compositionally biased region" description="Low complexity" evidence="1">
    <location>
        <begin position="257"/>
        <end position="266"/>
    </location>
</feature>
<sequence length="341" mass="35477">MWQCILSNHFSIHYLWLIALFTQFMITICNKNTKPKKAGPKENSRDSKEPIRSTSVSTEKTGTASKEPNIMQTQASAENAEETPFSGYNMSNVKKFVDENKSVLKTDLRSLEDNVFIYNPKKPLGDVRQESQKNKPPAPPLKPEQRTQMVPVDRPEEREMSLLAPGGCSTNQPPANSLRPITTYDPLAHEKAVPSSLQKPPPAQARTTLAPVPTQAPAPAAPSQAPAPARAPTAPAPTAPAQAAAPARAPTAPAPAAPARAQTAPAPAVPAPAPAQARAPTALAPAAPAPAPAPTAPSQAPAPARAPAVPAQAAPAPARAPTATASVAPAPTQALATVNKK</sequence>
<evidence type="ECO:0000256" key="2">
    <source>
        <dbReference type="SAM" id="Phobius"/>
    </source>
</evidence>
<evidence type="ECO:0000256" key="1">
    <source>
        <dbReference type="SAM" id="MobiDB-lite"/>
    </source>
</evidence>
<dbReference type="EMBL" id="WIXE01003728">
    <property type="protein sequence ID" value="KAK5983684.1"/>
    <property type="molecule type" value="Genomic_DNA"/>
</dbReference>
<feature type="compositionally biased region" description="Low complexity" evidence="1">
    <location>
        <begin position="221"/>
        <end position="233"/>
    </location>
</feature>
<reference evidence="3 4" key="1">
    <citation type="submission" date="2019-10" db="EMBL/GenBank/DDBJ databases">
        <title>Assembly and Annotation for the nematode Trichostrongylus colubriformis.</title>
        <authorList>
            <person name="Martin J."/>
        </authorList>
    </citation>
    <scope>NUCLEOTIDE SEQUENCE [LARGE SCALE GENOMIC DNA]</scope>
    <source>
        <strain evidence="3">G859</strain>
        <tissue evidence="3">Whole worm</tissue>
    </source>
</reference>
<name>A0AAN8IR17_TRICO</name>
<protein>
    <submittedName>
        <fullName evidence="3">Uncharacterized protein</fullName>
    </submittedName>
</protein>
<comment type="caution">
    <text evidence="3">The sequence shown here is derived from an EMBL/GenBank/DDBJ whole genome shotgun (WGS) entry which is preliminary data.</text>
</comment>
<keyword evidence="4" id="KW-1185">Reference proteome</keyword>
<gene>
    <name evidence="3" type="ORF">GCK32_004578</name>
</gene>
<feature type="compositionally biased region" description="Low complexity" evidence="1">
    <location>
        <begin position="239"/>
        <end position="251"/>
    </location>
</feature>
<feature type="transmembrane region" description="Helical" evidence="2">
    <location>
        <begin position="12"/>
        <end position="29"/>
    </location>
</feature>
<feature type="compositionally biased region" description="Polar residues" evidence="1">
    <location>
        <begin position="52"/>
        <end position="77"/>
    </location>
</feature>
<feature type="region of interest" description="Disordered" evidence="1">
    <location>
        <begin position="121"/>
        <end position="341"/>
    </location>
</feature>
<feature type="compositionally biased region" description="Low complexity" evidence="1">
    <location>
        <begin position="296"/>
        <end position="334"/>
    </location>
</feature>
<keyword evidence="2" id="KW-0812">Transmembrane</keyword>
<feature type="compositionally biased region" description="Basic and acidic residues" evidence="1">
    <location>
        <begin position="39"/>
        <end position="51"/>
    </location>
</feature>
<feature type="compositionally biased region" description="Basic and acidic residues" evidence="1">
    <location>
        <begin position="123"/>
        <end position="133"/>
    </location>
</feature>
<organism evidence="3 4">
    <name type="scientific">Trichostrongylus colubriformis</name>
    <name type="common">Black scour worm</name>
    <dbReference type="NCBI Taxonomy" id="6319"/>
    <lineage>
        <taxon>Eukaryota</taxon>
        <taxon>Metazoa</taxon>
        <taxon>Ecdysozoa</taxon>
        <taxon>Nematoda</taxon>
        <taxon>Chromadorea</taxon>
        <taxon>Rhabditida</taxon>
        <taxon>Rhabditina</taxon>
        <taxon>Rhabditomorpha</taxon>
        <taxon>Strongyloidea</taxon>
        <taxon>Trichostrongylidae</taxon>
        <taxon>Trichostrongylus</taxon>
    </lineage>
</organism>